<gene>
    <name evidence="1" type="ORF">HHL20_11715</name>
</gene>
<evidence type="ECO:0000313" key="2">
    <source>
        <dbReference type="Proteomes" id="UP000552615"/>
    </source>
</evidence>
<accession>A0A7Y0A7A4</accession>
<dbReference type="Proteomes" id="UP000552615">
    <property type="component" value="Unassembled WGS sequence"/>
</dbReference>
<evidence type="ECO:0000313" key="1">
    <source>
        <dbReference type="EMBL" id="NML58011.1"/>
    </source>
</evidence>
<protein>
    <recommendedName>
        <fullName evidence="3">DUF4843 domain-containing protein</fullName>
    </recommendedName>
</protein>
<comment type="caution">
    <text evidence="1">The sequence shown here is derived from an EMBL/GenBank/DDBJ whole genome shotgun (WGS) entry which is preliminary data.</text>
</comment>
<name>A0A7Y0A7A4_9FLAO</name>
<organism evidence="1 2">
    <name type="scientific">Chryseobacterium cheonjiense</name>
    <dbReference type="NCBI Taxonomy" id="2728845"/>
    <lineage>
        <taxon>Bacteria</taxon>
        <taxon>Pseudomonadati</taxon>
        <taxon>Bacteroidota</taxon>
        <taxon>Flavobacteriia</taxon>
        <taxon>Flavobacteriales</taxon>
        <taxon>Weeksellaceae</taxon>
        <taxon>Chryseobacterium group</taxon>
        <taxon>Chryseobacterium</taxon>
    </lineage>
</organism>
<reference evidence="1 2" key="1">
    <citation type="submission" date="2020-04" db="EMBL/GenBank/DDBJ databases">
        <title>Chryseobacterium sp. RJ-7-14 sp. nov., isolated from Jeju soil.</title>
        <authorList>
            <person name="Dahal R.H."/>
            <person name="Chaudhary D.K."/>
        </authorList>
    </citation>
    <scope>NUCLEOTIDE SEQUENCE [LARGE SCALE GENOMIC DNA]</scope>
    <source>
        <strain evidence="1 2">RJ-7-14</strain>
    </source>
</reference>
<keyword evidence="2" id="KW-1185">Reference proteome</keyword>
<dbReference type="AlphaFoldDB" id="A0A7Y0A7A4"/>
<dbReference type="EMBL" id="JABBGF010000002">
    <property type="protein sequence ID" value="NML58011.1"/>
    <property type="molecule type" value="Genomic_DNA"/>
</dbReference>
<dbReference type="RefSeq" id="WP_169231374.1">
    <property type="nucleotide sequence ID" value="NZ_JABBGF010000002.1"/>
</dbReference>
<proteinExistence type="predicted"/>
<sequence>MKKIAFLILAFFVFALNSCKDDAEVYEGQPYLHFNKGTRGEAVVTQGTGSTTVNIDFGTVSALEGSAQVKLVVDTSVSNAVEGVDFQIVNQNTTVNAGQIEGKFQVKLLEAGATVAPKVIVFKLQSSSIPNATFDQTYILQYTKACPFNITPFSGTYKVVSDTWQDYEPGDLITVQQGPAPNQFKILADNNIYISNSATAYMLVTVANDGTITVQSNEAFNYGAPTGSLNVSGSGKVNFCTGSIDITTINYGSNAGYKFSLVKN</sequence>
<evidence type="ECO:0008006" key="3">
    <source>
        <dbReference type="Google" id="ProtNLM"/>
    </source>
</evidence>